<dbReference type="Gene3D" id="1.10.8.60">
    <property type="match status" value="1"/>
</dbReference>
<dbReference type="PANTHER" id="PTHR32071:SF57">
    <property type="entry name" value="C4-DICARBOXYLATE TRANSPORT TRANSCRIPTIONAL REGULATORY PROTEIN DCTD"/>
    <property type="match status" value="1"/>
</dbReference>
<feature type="domain" description="Response regulatory" evidence="8">
    <location>
        <begin position="7"/>
        <end position="126"/>
    </location>
</feature>
<evidence type="ECO:0000256" key="4">
    <source>
        <dbReference type="ARBA" id="ARBA00023125"/>
    </source>
</evidence>
<dbReference type="SMART" id="SM00382">
    <property type="entry name" value="AAA"/>
    <property type="match status" value="1"/>
</dbReference>
<dbReference type="SUPFAM" id="SSF46689">
    <property type="entry name" value="Homeodomain-like"/>
    <property type="match status" value="1"/>
</dbReference>
<dbReference type="Gene3D" id="3.40.50.2300">
    <property type="match status" value="1"/>
</dbReference>
<dbReference type="FunFam" id="3.40.50.300:FF:000006">
    <property type="entry name" value="DNA-binding transcriptional regulator NtrC"/>
    <property type="match status" value="1"/>
</dbReference>
<evidence type="ECO:0000256" key="2">
    <source>
        <dbReference type="ARBA" id="ARBA00022840"/>
    </source>
</evidence>
<protein>
    <submittedName>
        <fullName evidence="9">Transcriptional regulatory protein ZraR</fullName>
    </submittedName>
</protein>
<evidence type="ECO:0000313" key="9">
    <source>
        <dbReference type="EMBL" id="SIO94582.1"/>
    </source>
</evidence>
<dbReference type="InterPro" id="IPR003593">
    <property type="entry name" value="AAA+_ATPase"/>
</dbReference>
<dbReference type="PROSITE" id="PS00688">
    <property type="entry name" value="SIGMA54_INTERACT_3"/>
    <property type="match status" value="1"/>
</dbReference>
<dbReference type="SMART" id="SM00448">
    <property type="entry name" value="REC"/>
    <property type="match status" value="1"/>
</dbReference>
<name>A0A1N6M578_9VIBR</name>
<evidence type="ECO:0000256" key="1">
    <source>
        <dbReference type="ARBA" id="ARBA00022741"/>
    </source>
</evidence>
<dbReference type="PROSITE" id="PS00676">
    <property type="entry name" value="SIGMA54_INTERACT_2"/>
    <property type="match status" value="1"/>
</dbReference>
<evidence type="ECO:0000259" key="7">
    <source>
        <dbReference type="PROSITE" id="PS50045"/>
    </source>
</evidence>
<dbReference type="Pfam" id="PF00072">
    <property type="entry name" value="Response_reg"/>
    <property type="match status" value="1"/>
</dbReference>
<feature type="modified residue" description="4-aspartylphosphate" evidence="6">
    <location>
        <position position="56"/>
    </location>
</feature>
<dbReference type="InterPro" id="IPR002197">
    <property type="entry name" value="HTH_Fis"/>
</dbReference>
<dbReference type="InterPro" id="IPR001789">
    <property type="entry name" value="Sig_transdc_resp-reg_receiver"/>
</dbReference>
<dbReference type="InterPro" id="IPR011006">
    <property type="entry name" value="CheY-like_superfamily"/>
</dbReference>
<keyword evidence="5" id="KW-0804">Transcription</keyword>
<sequence length="499" mass="56597">MHNQQYRVLVADDDENILNTLRLILKVRHFDVVTVHSPELALEQVKQADADIALIDLNYQLDTTSGQEGLDLIQRLKTIDSELPIVVMTGWGSVDIAVEAMKYGAVDFVEKPWDNERLVHILNTQIRLSEGLKKQFRLQQQNQLLQEQLNLCAFDNIVALSPVMKNLMESLMLIVESDANILLTGENGTGKSLLASYIHRYSSRAEQEFISVDMSCIPDTLFESEMFGHVKGAFTDAKQQRIGRFELADGGTLFLDEIGNMPVSQQSKLLRVLEEKQFEKVGGAKTQQVDVRVVSATNADLNEMIGDRSFRQDLFYRLNTFEFRVPSLRERVDDIIPLIERFGQIYTEKYRKPIGELTDEAIAILQSYDWPGNVRELSHVVERLVLLSQGKPLDKQLLKRVLPDYQEGDMPQSTLSPSQRHLVVGDGAVYSEKTVYSDKAVYSEKTVYSDKVAHSNTLEEIELEALKQRLDYFDGNASLAAESLGLSRSAFYRRLGKTK</sequence>
<dbReference type="InterPro" id="IPR027417">
    <property type="entry name" value="P-loop_NTPase"/>
</dbReference>
<dbReference type="CDD" id="cd00009">
    <property type="entry name" value="AAA"/>
    <property type="match status" value="1"/>
</dbReference>
<gene>
    <name evidence="9" type="primary">zraR_3</name>
    <name evidence="9" type="ORF">VSP9026_02307</name>
</gene>
<dbReference type="Pfam" id="PF02954">
    <property type="entry name" value="HTH_8"/>
    <property type="match status" value="1"/>
</dbReference>
<dbReference type="InterPro" id="IPR058031">
    <property type="entry name" value="AAA_lid_NorR"/>
</dbReference>
<dbReference type="Proteomes" id="UP000184774">
    <property type="component" value="Unassembled WGS sequence"/>
</dbReference>
<dbReference type="InterPro" id="IPR009057">
    <property type="entry name" value="Homeodomain-like_sf"/>
</dbReference>
<dbReference type="GO" id="GO:0006355">
    <property type="term" value="P:regulation of DNA-templated transcription"/>
    <property type="evidence" value="ECO:0007669"/>
    <property type="project" value="InterPro"/>
</dbReference>
<dbReference type="PROSITE" id="PS50045">
    <property type="entry name" value="SIGMA54_INTERACT_4"/>
    <property type="match status" value="1"/>
</dbReference>
<dbReference type="GO" id="GO:0000160">
    <property type="term" value="P:phosphorelay signal transduction system"/>
    <property type="evidence" value="ECO:0007669"/>
    <property type="project" value="InterPro"/>
</dbReference>
<dbReference type="SUPFAM" id="SSF52172">
    <property type="entry name" value="CheY-like"/>
    <property type="match status" value="1"/>
</dbReference>
<keyword evidence="6" id="KW-0597">Phosphoprotein</keyword>
<dbReference type="OrthoDB" id="9804019at2"/>
<dbReference type="Gene3D" id="1.10.10.60">
    <property type="entry name" value="Homeodomain-like"/>
    <property type="match status" value="1"/>
</dbReference>
<evidence type="ECO:0000256" key="3">
    <source>
        <dbReference type="ARBA" id="ARBA00023015"/>
    </source>
</evidence>
<keyword evidence="4" id="KW-0238">DNA-binding</keyword>
<organism evidence="9 10">
    <name type="scientific">Vibrio spartinae</name>
    <dbReference type="NCBI Taxonomy" id="1918945"/>
    <lineage>
        <taxon>Bacteria</taxon>
        <taxon>Pseudomonadati</taxon>
        <taxon>Pseudomonadota</taxon>
        <taxon>Gammaproteobacteria</taxon>
        <taxon>Vibrionales</taxon>
        <taxon>Vibrionaceae</taxon>
        <taxon>Vibrio</taxon>
    </lineage>
</organism>
<keyword evidence="1" id="KW-0547">Nucleotide-binding</keyword>
<dbReference type="PANTHER" id="PTHR32071">
    <property type="entry name" value="TRANSCRIPTIONAL REGULATORY PROTEIN"/>
    <property type="match status" value="1"/>
</dbReference>
<keyword evidence="2" id="KW-0067">ATP-binding</keyword>
<reference evidence="9 10" key="1">
    <citation type="submission" date="2016-12" db="EMBL/GenBank/DDBJ databases">
        <authorList>
            <person name="Song W.-J."/>
            <person name="Kurnit D.M."/>
        </authorList>
    </citation>
    <scope>NUCLEOTIDE SEQUENCE [LARGE SCALE GENOMIC DNA]</scope>
    <source>
        <strain evidence="9 10">CECT 9026</strain>
    </source>
</reference>
<keyword evidence="3" id="KW-0805">Transcription regulation</keyword>
<dbReference type="InterPro" id="IPR025943">
    <property type="entry name" value="Sigma_54_int_dom_ATP-bd_2"/>
</dbReference>
<dbReference type="Gene3D" id="3.40.50.300">
    <property type="entry name" value="P-loop containing nucleotide triphosphate hydrolases"/>
    <property type="match status" value="1"/>
</dbReference>
<dbReference type="Pfam" id="PF00158">
    <property type="entry name" value="Sigma54_activat"/>
    <property type="match status" value="1"/>
</dbReference>
<dbReference type="Pfam" id="PF25601">
    <property type="entry name" value="AAA_lid_14"/>
    <property type="match status" value="1"/>
</dbReference>
<evidence type="ECO:0000256" key="6">
    <source>
        <dbReference type="PROSITE-ProRule" id="PRU00169"/>
    </source>
</evidence>
<dbReference type="EMBL" id="FSSB01000016">
    <property type="protein sequence ID" value="SIO94582.1"/>
    <property type="molecule type" value="Genomic_DNA"/>
</dbReference>
<proteinExistence type="predicted"/>
<dbReference type="InterPro" id="IPR025944">
    <property type="entry name" value="Sigma_54_int_dom_CS"/>
</dbReference>
<dbReference type="PROSITE" id="PS50110">
    <property type="entry name" value="RESPONSE_REGULATORY"/>
    <property type="match status" value="1"/>
</dbReference>
<dbReference type="RefSeq" id="WP_074373121.1">
    <property type="nucleotide sequence ID" value="NZ_AP024907.1"/>
</dbReference>
<dbReference type="GO" id="GO:0043565">
    <property type="term" value="F:sequence-specific DNA binding"/>
    <property type="evidence" value="ECO:0007669"/>
    <property type="project" value="InterPro"/>
</dbReference>
<dbReference type="AlphaFoldDB" id="A0A1N6M578"/>
<evidence type="ECO:0000256" key="5">
    <source>
        <dbReference type="ARBA" id="ARBA00023163"/>
    </source>
</evidence>
<dbReference type="SUPFAM" id="SSF52540">
    <property type="entry name" value="P-loop containing nucleoside triphosphate hydrolases"/>
    <property type="match status" value="1"/>
</dbReference>
<dbReference type="GO" id="GO:0005524">
    <property type="term" value="F:ATP binding"/>
    <property type="evidence" value="ECO:0007669"/>
    <property type="project" value="UniProtKB-KW"/>
</dbReference>
<evidence type="ECO:0000259" key="8">
    <source>
        <dbReference type="PROSITE" id="PS50110"/>
    </source>
</evidence>
<evidence type="ECO:0000313" key="10">
    <source>
        <dbReference type="Proteomes" id="UP000184774"/>
    </source>
</evidence>
<dbReference type="InterPro" id="IPR002078">
    <property type="entry name" value="Sigma_54_int"/>
</dbReference>
<accession>A0A1N6M578</accession>
<feature type="domain" description="Sigma-54 factor interaction" evidence="7">
    <location>
        <begin position="157"/>
        <end position="386"/>
    </location>
</feature>